<sequence>MGIPPAAVVRPNLMSPPNAGRAGAAATNVLMVTGVVWEGFAGHENAKFTSVRQATPVDPCPGKVIINSISRKGECSADVREWVREANVKQQSLTDSTHDCVLGIALNLTDSRGKPGVSMVNQMAINTLSQPEQWPSKLGSQQLGKANSQHVASGMWF</sequence>
<dbReference type="EMBL" id="WHWB01034181">
    <property type="protein sequence ID" value="KAJ7412974.1"/>
    <property type="molecule type" value="Genomic_DNA"/>
</dbReference>
<evidence type="ECO:0000313" key="2">
    <source>
        <dbReference type="EMBL" id="KAJ7412974.1"/>
    </source>
</evidence>
<comment type="caution">
    <text evidence="2">The sequence shown here is derived from an EMBL/GenBank/DDBJ whole genome shotgun (WGS) entry which is preliminary data.</text>
</comment>
<reference evidence="2" key="1">
    <citation type="submission" date="2019-10" db="EMBL/GenBank/DDBJ databases">
        <authorList>
            <person name="Soares A.E.R."/>
            <person name="Aleixo A."/>
            <person name="Schneider P."/>
            <person name="Miyaki C.Y."/>
            <person name="Schneider M.P."/>
            <person name="Mello C."/>
            <person name="Vasconcelos A.T.R."/>
        </authorList>
    </citation>
    <scope>NUCLEOTIDE SEQUENCE</scope>
    <source>
        <tissue evidence="2">Muscle</tissue>
    </source>
</reference>
<proteinExistence type="predicted"/>
<feature type="region of interest" description="Disordered" evidence="1">
    <location>
        <begin position="135"/>
        <end position="157"/>
    </location>
</feature>
<protein>
    <submittedName>
        <fullName evidence="2">Uncharacterized protein</fullName>
    </submittedName>
</protein>
<dbReference type="Proteomes" id="UP001145742">
    <property type="component" value="Unassembled WGS sequence"/>
</dbReference>
<evidence type="ECO:0000256" key="1">
    <source>
        <dbReference type="SAM" id="MobiDB-lite"/>
    </source>
</evidence>
<name>A0ABQ9D5J1_9PASS</name>
<feature type="compositionally biased region" description="Polar residues" evidence="1">
    <location>
        <begin position="135"/>
        <end position="151"/>
    </location>
</feature>
<keyword evidence="3" id="KW-1185">Reference proteome</keyword>
<organism evidence="2 3">
    <name type="scientific">Willisornis vidua</name>
    <name type="common">Xingu scale-backed antbird</name>
    <dbReference type="NCBI Taxonomy" id="1566151"/>
    <lineage>
        <taxon>Eukaryota</taxon>
        <taxon>Metazoa</taxon>
        <taxon>Chordata</taxon>
        <taxon>Craniata</taxon>
        <taxon>Vertebrata</taxon>
        <taxon>Euteleostomi</taxon>
        <taxon>Archelosauria</taxon>
        <taxon>Archosauria</taxon>
        <taxon>Dinosauria</taxon>
        <taxon>Saurischia</taxon>
        <taxon>Theropoda</taxon>
        <taxon>Coelurosauria</taxon>
        <taxon>Aves</taxon>
        <taxon>Neognathae</taxon>
        <taxon>Neoaves</taxon>
        <taxon>Telluraves</taxon>
        <taxon>Australaves</taxon>
        <taxon>Passeriformes</taxon>
        <taxon>Thamnophilidae</taxon>
        <taxon>Willisornis</taxon>
    </lineage>
</organism>
<gene>
    <name evidence="2" type="ORF">WISP_93729</name>
</gene>
<accession>A0ABQ9D5J1</accession>
<evidence type="ECO:0000313" key="3">
    <source>
        <dbReference type="Proteomes" id="UP001145742"/>
    </source>
</evidence>